<dbReference type="Gene3D" id="3.90.1720.10">
    <property type="entry name" value="endopeptidase domain like (from Nostoc punctiforme)"/>
    <property type="match status" value="1"/>
</dbReference>
<dbReference type="Pfam" id="PF18885">
    <property type="entry name" value="DUF5648"/>
    <property type="match status" value="1"/>
</dbReference>
<evidence type="ECO:0000256" key="5">
    <source>
        <dbReference type="SAM" id="SignalP"/>
    </source>
</evidence>
<comment type="similarity">
    <text evidence="1">Belongs to the peptidase C40 family.</text>
</comment>
<evidence type="ECO:0000256" key="3">
    <source>
        <dbReference type="ARBA" id="ARBA00022801"/>
    </source>
</evidence>
<protein>
    <submittedName>
        <fullName evidence="7">Cell wall surface anchor family protein</fullName>
    </submittedName>
</protein>
<reference evidence="8" key="1">
    <citation type="submission" date="2015-10" db="EMBL/GenBank/DDBJ databases">
        <title>Draft Genome Sequences of 11 Lactococcus lactis subspecies cremoris strains.</title>
        <authorList>
            <person name="Wels M."/>
            <person name="Backus L."/>
            <person name="Boekhorst J."/>
            <person name="Dijkstra A."/>
            <person name="Beerthuizen M."/>
            <person name="Kelly W."/>
            <person name="Siezen R."/>
            <person name="Bachmann H."/>
            <person name="Van Hijum S."/>
        </authorList>
    </citation>
    <scope>NUCLEOTIDE SEQUENCE [LARGE SCALE GENOMIC DNA]</scope>
    <source>
        <strain evidence="8">M20</strain>
    </source>
</reference>
<gene>
    <name evidence="7" type="ORF">M20_2603</name>
</gene>
<keyword evidence="4" id="KW-0788">Thiol protease</keyword>
<dbReference type="AlphaFoldDB" id="A0A0V8DVJ7"/>
<organism evidence="7 8">
    <name type="scientific">Lactococcus lactis subsp. lactis</name>
    <name type="common">Streptococcus lactis</name>
    <dbReference type="NCBI Taxonomy" id="1360"/>
    <lineage>
        <taxon>Bacteria</taxon>
        <taxon>Bacillati</taxon>
        <taxon>Bacillota</taxon>
        <taxon>Bacilli</taxon>
        <taxon>Lactobacillales</taxon>
        <taxon>Streptococcaceae</taxon>
        <taxon>Lactococcus</taxon>
    </lineage>
</organism>
<evidence type="ECO:0000256" key="2">
    <source>
        <dbReference type="ARBA" id="ARBA00022670"/>
    </source>
</evidence>
<dbReference type="Proteomes" id="UP000053719">
    <property type="component" value="Unassembled WGS sequence"/>
</dbReference>
<keyword evidence="5" id="KW-0732">Signal</keyword>
<dbReference type="PATRIC" id="fig|1360.114.peg.2422"/>
<keyword evidence="2" id="KW-0645">Protease</keyword>
<dbReference type="EMBL" id="LKLU01000143">
    <property type="protein sequence ID" value="KSU17639.1"/>
    <property type="molecule type" value="Genomic_DNA"/>
</dbReference>
<dbReference type="Pfam" id="PF00877">
    <property type="entry name" value="NLPC_P60"/>
    <property type="match status" value="1"/>
</dbReference>
<comment type="caution">
    <text evidence="7">The sequence shown here is derived from an EMBL/GenBank/DDBJ whole genome shotgun (WGS) entry which is preliminary data.</text>
</comment>
<evidence type="ECO:0000313" key="7">
    <source>
        <dbReference type="EMBL" id="KSU17639.1"/>
    </source>
</evidence>
<dbReference type="InterPro" id="IPR051202">
    <property type="entry name" value="Peptidase_C40"/>
</dbReference>
<evidence type="ECO:0000256" key="1">
    <source>
        <dbReference type="ARBA" id="ARBA00007074"/>
    </source>
</evidence>
<dbReference type="GO" id="GO:0008234">
    <property type="term" value="F:cysteine-type peptidase activity"/>
    <property type="evidence" value="ECO:0007669"/>
    <property type="project" value="UniProtKB-KW"/>
</dbReference>
<proteinExistence type="inferred from homology"/>
<feature type="chain" id="PRO_5006891515" evidence="5">
    <location>
        <begin position="31"/>
        <end position="303"/>
    </location>
</feature>
<feature type="signal peptide" evidence="5">
    <location>
        <begin position="1"/>
        <end position="30"/>
    </location>
</feature>
<dbReference type="InterPro" id="IPR043708">
    <property type="entry name" value="DUF5648"/>
</dbReference>
<accession>A0A0V8DVJ7</accession>
<dbReference type="SUPFAM" id="SSF54001">
    <property type="entry name" value="Cysteine proteinases"/>
    <property type="match status" value="1"/>
</dbReference>
<sequence>MKKHLKRLLLLLTLVSIILGVSMFGSKVHADTAQQQKVVQEAKKYLGVPYVWGGNTPAGFDCSGLTQYVYSHAVNISLPRVTTAQEKVGSEVSLNSLQPGDLLFYGMRGNTTHVGIYIGNNKMIHAPQPGQNVTTVDIKYYYPDFARRILSSTPAPTPNNDGQKAGEQYVFRLYNPNAGQHVYMTSVYEATQTQKAGWTYEEKGGWVAPTTGSPVYRLYNKTSGEHYYTMSSYERDSLVKAGWNYEQVSFYSGGTVPVYCLFNPNAKGTQESHAYTVSSYEKDSLVSAGWRYEKIAFYALRTR</sequence>
<keyword evidence="3" id="KW-0378">Hydrolase</keyword>
<dbReference type="PANTHER" id="PTHR47053:SF1">
    <property type="entry name" value="MUREIN DD-ENDOPEPTIDASE MEPH-RELATED"/>
    <property type="match status" value="1"/>
</dbReference>
<evidence type="ECO:0000313" key="8">
    <source>
        <dbReference type="Proteomes" id="UP000053719"/>
    </source>
</evidence>
<dbReference type="InterPro" id="IPR038765">
    <property type="entry name" value="Papain-like_cys_pep_sf"/>
</dbReference>
<evidence type="ECO:0000259" key="6">
    <source>
        <dbReference type="PROSITE" id="PS51935"/>
    </source>
</evidence>
<dbReference type="RefSeq" id="WP_058212303.1">
    <property type="nucleotide sequence ID" value="NZ_LKLU01000143.1"/>
</dbReference>
<dbReference type="InterPro" id="IPR000064">
    <property type="entry name" value="NLP_P60_dom"/>
</dbReference>
<dbReference type="PROSITE" id="PS51935">
    <property type="entry name" value="NLPC_P60"/>
    <property type="match status" value="1"/>
</dbReference>
<dbReference type="GO" id="GO:0006508">
    <property type="term" value="P:proteolysis"/>
    <property type="evidence" value="ECO:0007669"/>
    <property type="project" value="UniProtKB-KW"/>
</dbReference>
<evidence type="ECO:0000256" key="4">
    <source>
        <dbReference type="ARBA" id="ARBA00022807"/>
    </source>
</evidence>
<feature type="domain" description="NlpC/P60" evidence="6">
    <location>
        <begin position="32"/>
        <end position="153"/>
    </location>
</feature>
<name>A0A0V8DVJ7_LACLL</name>
<dbReference type="PANTHER" id="PTHR47053">
    <property type="entry name" value="MUREIN DD-ENDOPEPTIDASE MEPH-RELATED"/>
    <property type="match status" value="1"/>
</dbReference>